<evidence type="ECO:0000256" key="1">
    <source>
        <dbReference type="SAM" id="MobiDB-lite"/>
    </source>
</evidence>
<dbReference type="Proteomes" id="UP000655588">
    <property type="component" value="Unassembled WGS sequence"/>
</dbReference>
<reference evidence="3" key="1">
    <citation type="submission" date="2019-11" db="EMBL/GenBank/DDBJ databases">
        <title>The nuclear and mitochondrial genomes of Frieseomelitta varia - a highly eusocial stingless bee (Meliponini) with a permanently sterile worker caste.</title>
        <authorList>
            <person name="Freitas F.C.P."/>
            <person name="Lourenco A.P."/>
            <person name="Nunes F.M.F."/>
            <person name="Paschoal A.R."/>
            <person name="Abreu F.C.P."/>
            <person name="Barbin F.O."/>
            <person name="Bataglia L."/>
            <person name="Cardoso-Junior C.A.M."/>
            <person name="Cervoni M.S."/>
            <person name="Silva S.R."/>
            <person name="Dalarmi F."/>
            <person name="Del Lama M.A."/>
            <person name="Depintor T.S."/>
            <person name="Ferreira K.M."/>
            <person name="Goria P.S."/>
            <person name="Jaskot M.C."/>
            <person name="Lago D.C."/>
            <person name="Luna-Lucena D."/>
            <person name="Moda L.M."/>
            <person name="Nascimento L."/>
            <person name="Pedrino M."/>
            <person name="Rabico F.O."/>
            <person name="Sanches F.C."/>
            <person name="Santos D.E."/>
            <person name="Santos C.G."/>
            <person name="Vieira J."/>
            <person name="Lopes T.F."/>
            <person name="Barchuk A.R."/>
            <person name="Hartfelder K."/>
            <person name="Simoes Z.L.P."/>
            <person name="Bitondi M.M.G."/>
            <person name="Pinheiro D.G."/>
        </authorList>
    </citation>
    <scope>NUCLEOTIDE SEQUENCE</scope>
    <source>
        <strain evidence="3">USP_RPSP 00005682</strain>
        <tissue evidence="3">Whole individual</tissue>
    </source>
</reference>
<feature type="domain" description="CFA20" evidence="2">
    <location>
        <begin position="15"/>
        <end position="174"/>
    </location>
</feature>
<feature type="non-terminal residue" evidence="3">
    <location>
        <position position="1"/>
    </location>
</feature>
<feature type="compositionally biased region" description="Acidic residues" evidence="1">
    <location>
        <begin position="186"/>
        <end position="200"/>
    </location>
</feature>
<keyword evidence="4" id="KW-1185">Reference proteome</keyword>
<dbReference type="InterPro" id="IPR040441">
    <property type="entry name" value="CFA20/CFAP20DC"/>
</dbReference>
<dbReference type="InterPro" id="IPR007714">
    <property type="entry name" value="CFA20_dom"/>
</dbReference>
<dbReference type="EMBL" id="WNWW01000421">
    <property type="protein sequence ID" value="KAF3425060.1"/>
    <property type="molecule type" value="Genomic_DNA"/>
</dbReference>
<feature type="compositionally biased region" description="Basic and acidic residues" evidence="1">
    <location>
        <begin position="349"/>
        <end position="379"/>
    </location>
</feature>
<dbReference type="PANTHER" id="PTHR12458">
    <property type="entry name" value="ORF PROTEIN"/>
    <property type="match status" value="1"/>
</dbReference>
<organism evidence="3 4">
    <name type="scientific">Frieseomelitta varia</name>
    <dbReference type="NCBI Taxonomy" id="561572"/>
    <lineage>
        <taxon>Eukaryota</taxon>
        <taxon>Metazoa</taxon>
        <taxon>Ecdysozoa</taxon>
        <taxon>Arthropoda</taxon>
        <taxon>Hexapoda</taxon>
        <taxon>Insecta</taxon>
        <taxon>Pterygota</taxon>
        <taxon>Neoptera</taxon>
        <taxon>Endopterygota</taxon>
        <taxon>Hymenoptera</taxon>
        <taxon>Apocrita</taxon>
        <taxon>Aculeata</taxon>
        <taxon>Apoidea</taxon>
        <taxon>Anthophila</taxon>
        <taxon>Apidae</taxon>
        <taxon>Frieseomelitta</taxon>
    </lineage>
</organism>
<feature type="compositionally biased region" description="Acidic residues" evidence="1">
    <location>
        <begin position="334"/>
        <end position="348"/>
    </location>
</feature>
<feature type="compositionally biased region" description="Acidic residues" evidence="1">
    <location>
        <begin position="249"/>
        <end position="291"/>
    </location>
</feature>
<evidence type="ECO:0000259" key="2">
    <source>
        <dbReference type="Pfam" id="PF05018"/>
    </source>
</evidence>
<accession>A0A833S5E1</accession>
<feature type="region of interest" description="Disordered" evidence="1">
    <location>
        <begin position="246"/>
        <end position="379"/>
    </location>
</feature>
<dbReference type="AlphaFoldDB" id="A0A833S5E1"/>
<comment type="caution">
    <text evidence="3">The sequence shown here is derived from an EMBL/GenBank/DDBJ whole genome shotgun (WGS) entry which is preliminary data.</text>
</comment>
<sequence length="379" mass="46140">VYICKLKPKIKRSCTNVQVKNGYIRRITDDEVKSLALEIAGTNVTTTYIFCPRAPQKALGIKLPFLIMIIKNMKKYFTFEITILDNKDMHRRFRVSNFESTTRVRPFCTSMPIGLCPGWNQIQFNLADFTRRAYGTNYIETTRIQIHANCRIRRIYFADRLYAENELPEEFKLFKPLQRVKCVQEDDEKEKDFTQEEIEIPNDVPPMMPDIEEPADIPQIWEEPLENNLPFEEQFVPLEEFMPTLNEQEREEQEREEQEREEQEREEQEREEQEREEQEREEQEREEQEREEQEKEEQQREEEQREEEQREAQRREEQQREEQQREEQQGGQEELLEEIEYEDDEIDEQLIREVYRGYDPDDEANGERIHDDEFEYRVP</sequence>
<dbReference type="Pfam" id="PF05018">
    <property type="entry name" value="CFA20_dom"/>
    <property type="match status" value="1"/>
</dbReference>
<protein>
    <recommendedName>
        <fullName evidence="2">CFA20 domain-containing protein</fullName>
    </recommendedName>
</protein>
<name>A0A833S5E1_9HYME</name>
<feature type="compositionally biased region" description="Basic and acidic residues" evidence="1">
    <location>
        <begin position="292"/>
        <end position="328"/>
    </location>
</feature>
<gene>
    <name evidence="3" type="ORF">E2986_04835</name>
</gene>
<evidence type="ECO:0000313" key="4">
    <source>
        <dbReference type="Proteomes" id="UP000655588"/>
    </source>
</evidence>
<proteinExistence type="predicted"/>
<feature type="region of interest" description="Disordered" evidence="1">
    <location>
        <begin position="186"/>
        <end position="209"/>
    </location>
</feature>
<evidence type="ECO:0000313" key="3">
    <source>
        <dbReference type="EMBL" id="KAF3425060.1"/>
    </source>
</evidence>